<gene>
    <name evidence="3" type="ORF">I4X03_018675</name>
</gene>
<dbReference type="EMBL" id="JAFBIL020000007">
    <property type="protein sequence ID" value="MBZ2209298.1"/>
    <property type="molecule type" value="Genomic_DNA"/>
</dbReference>
<organism evidence="3 4">
    <name type="scientific">Massilia soli</name>
    <dbReference type="NCBI Taxonomy" id="2792854"/>
    <lineage>
        <taxon>Bacteria</taxon>
        <taxon>Pseudomonadati</taxon>
        <taxon>Pseudomonadota</taxon>
        <taxon>Betaproteobacteria</taxon>
        <taxon>Burkholderiales</taxon>
        <taxon>Oxalobacteraceae</taxon>
        <taxon>Telluria group</taxon>
        <taxon>Massilia</taxon>
    </lineage>
</organism>
<accession>A0ABS7STL9</accession>
<dbReference type="InterPro" id="IPR050190">
    <property type="entry name" value="UPF0213_domain"/>
</dbReference>
<dbReference type="Proteomes" id="UP000809349">
    <property type="component" value="Unassembled WGS sequence"/>
</dbReference>
<dbReference type="PROSITE" id="PS50164">
    <property type="entry name" value="GIY_YIG"/>
    <property type="match status" value="1"/>
</dbReference>
<dbReference type="PANTHER" id="PTHR34477">
    <property type="entry name" value="UPF0213 PROTEIN YHBQ"/>
    <property type="match status" value="1"/>
</dbReference>
<dbReference type="PANTHER" id="PTHR34477:SF5">
    <property type="entry name" value="BSL5627 PROTEIN"/>
    <property type="match status" value="1"/>
</dbReference>
<protein>
    <submittedName>
        <fullName evidence="3">GIY-YIG nuclease family protein</fullName>
    </submittedName>
</protein>
<dbReference type="Pfam" id="PF01541">
    <property type="entry name" value="GIY-YIG"/>
    <property type="match status" value="1"/>
</dbReference>
<comment type="caution">
    <text evidence="3">The sequence shown here is derived from an EMBL/GenBank/DDBJ whole genome shotgun (WGS) entry which is preliminary data.</text>
</comment>
<sequence>MEKQSYVYLLASRRYGTLYIGVTSDLIRRVWQHREGLADGFTRKYGVKILVWYETHYDIVEAITREKQIKKWNRKWKIELIQKANPLWSDLYPGIV</sequence>
<dbReference type="SUPFAM" id="SSF82771">
    <property type="entry name" value="GIY-YIG endonuclease"/>
    <property type="match status" value="1"/>
</dbReference>
<evidence type="ECO:0000256" key="1">
    <source>
        <dbReference type="ARBA" id="ARBA00007435"/>
    </source>
</evidence>
<dbReference type="Gene3D" id="3.40.1440.10">
    <property type="entry name" value="GIY-YIG endonuclease"/>
    <property type="match status" value="1"/>
</dbReference>
<evidence type="ECO:0000313" key="4">
    <source>
        <dbReference type="Proteomes" id="UP000809349"/>
    </source>
</evidence>
<evidence type="ECO:0000313" key="3">
    <source>
        <dbReference type="EMBL" id="MBZ2209298.1"/>
    </source>
</evidence>
<feature type="domain" description="GIY-YIG" evidence="2">
    <location>
        <begin position="3"/>
        <end position="79"/>
    </location>
</feature>
<proteinExistence type="inferred from homology"/>
<dbReference type="CDD" id="cd10448">
    <property type="entry name" value="GIY-YIG_unchar_3"/>
    <property type="match status" value="1"/>
</dbReference>
<dbReference type="InterPro" id="IPR000305">
    <property type="entry name" value="GIY-YIG_endonuc"/>
</dbReference>
<reference evidence="3 4" key="1">
    <citation type="submission" date="2021-08" db="EMBL/GenBank/DDBJ databases">
        <title>Massilia sp. R798.</title>
        <authorList>
            <person name="Baek J.H."/>
            <person name="Jung H.S."/>
            <person name="Kim K.R."/>
            <person name="Jeon C.O."/>
        </authorList>
    </citation>
    <scope>NUCLEOTIDE SEQUENCE [LARGE SCALE GENOMIC DNA]</scope>
    <source>
        <strain evidence="3 4">R798</strain>
    </source>
</reference>
<dbReference type="RefSeq" id="WP_223469765.1">
    <property type="nucleotide sequence ID" value="NZ_JAFBIL020000007.1"/>
</dbReference>
<name>A0ABS7STL9_9BURK</name>
<comment type="similarity">
    <text evidence="1">Belongs to the UPF0213 family.</text>
</comment>
<keyword evidence="4" id="KW-1185">Reference proteome</keyword>
<dbReference type="InterPro" id="IPR035901">
    <property type="entry name" value="GIY-YIG_endonuc_sf"/>
</dbReference>
<evidence type="ECO:0000259" key="2">
    <source>
        <dbReference type="PROSITE" id="PS50164"/>
    </source>
</evidence>